<evidence type="ECO:0000313" key="1">
    <source>
        <dbReference type="EMBL" id="KAJ7012232.1"/>
    </source>
</evidence>
<keyword evidence="2" id="KW-1185">Reference proteome</keyword>
<reference evidence="1 2" key="1">
    <citation type="journal article" date="2023" name="Mol. Ecol. Resour.">
        <title>Chromosome-level genome assembly of a triploid poplar Populus alba 'Berolinensis'.</title>
        <authorList>
            <person name="Chen S."/>
            <person name="Yu Y."/>
            <person name="Wang X."/>
            <person name="Wang S."/>
            <person name="Zhang T."/>
            <person name="Zhou Y."/>
            <person name="He R."/>
            <person name="Meng N."/>
            <person name="Wang Y."/>
            <person name="Liu W."/>
            <person name="Liu Z."/>
            <person name="Liu J."/>
            <person name="Guo Q."/>
            <person name="Huang H."/>
            <person name="Sederoff R.R."/>
            <person name="Wang G."/>
            <person name="Qu G."/>
            <person name="Chen S."/>
        </authorList>
    </citation>
    <scope>NUCLEOTIDE SEQUENCE [LARGE SCALE GENOMIC DNA]</scope>
    <source>
        <strain evidence="1">SC-2020</strain>
    </source>
</reference>
<protein>
    <submittedName>
        <fullName evidence="1">Uncharacterized protein</fullName>
    </submittedName>
</protein>
<comment type="caution">
    <text evidence="1">The sequence shown here is derived from an EMBL/GenBank/DDBJ whole genome shotgun (WGS) entry which is preliminary data.</text>
</comment>
<dbReference type="EMBL" id="JAQIZT010000001">
    <property type="protein sequence ID" value="KAJ7012232.1"/>
    <property type="molecule type" value="Genomic_DNA"/>
</dbReference>
<sequence length="22" mass="2511">MVSCEVLRKLFLVGSFNHFAGR</sequence>
<dbReference type="Proteomes" id="UP001164929">
    <property type="component" value="Chromosome 1"/>
</dbReference>
<proteinExistence type="predicted"/>
<accession>A0AAD6WH80</accession>
<evidence type="ECO:0000313" key="2">
    <source>
        <dbReference type="Proteomes" id="UP001164929"/>
    </source>
</evidence>
<gene>
    <name evidence="1" type="ORF">NC653_002333</name>
</gene>
<dbReference type="AlphaFoldDB" id="A0AAD6WH80"/>
<organism evidence="1 2">
    <name type="scientific">Populus alba x Populus x berolinensis</name>
    <dbReference type="NCBI Taxonomy" id="444605"/>
    <lineage>
        <taxon>Eukaryota</taxon>
        <taxon>Viridiplantae</taxon>
        <taxon>Streptophyta</taxon>
        <taxon>Embryophyta</taxon>
        <taxon>Tracheophyta</taxon>
        <taxon>Spermatophyta</taxon>
        <taxon>Magnoliopsida</taxon>
        <taxon>eudicotyledons</taxon>
        <taxon>Gunneridae</taxon>
        <taxon>Pentapetalae</taxon>
        <taxon>rosids</taxon>
        <taxon>fabids</taxon>
        <taxon>Malpighiales</taxon>
        <taxon>Salicaceae</taxon>
        <taxon>Saliceae</taxon>
        <taxon>Populus</taxon>
    </lineage>
</organism>
<name>A0AAD6WH80_9ROSI</name>